<name>A0A9K3KR89_9STRA</name>
<feature type="compositionally biased region" description="Polar residues" evidence="1">
    <location>
        <begin position="241"/>
        <end position="250"/>
    </location>
</feature>
<sequence length="536" mass="61201">MNIAELPQEIFNGILAFLSNDERSVGRLSSTCHVIYDRVLSNQELWKELVRQKWSTPIARLPEWNEPIRGSRTPSEQTQGNGDSDTRDQDSFLITPTVSPANPLCYRDIFLTRTKNDRLALDLLQGMAEDLREILGFNDNESTTMVDGASNLLGLRWDHSNYAILIPLGLDIYDTLKATASRIYRKCQSTEELDTSDVVVPVYEKIVGFLAARTLQNVHFAYFLRKWNRLQDEEIQGQLNQQSVSAVSGEQNDDRDIVEEESRSHYNSTSLLDNARLLEEYAFAICEMQRIPLDIVQEERFQHSIQKAKDTLDEIAKACEERIESSLSRAEEYVPLSNTAKMELINDVIVKQYGFTGNSEDYYNYKNSLLDHVLRSKKGIPLTLSILYSCVCYRLGIPVQITGLPGHVVLGFDSDDGAFGRRAFMDVFHGGRMLSVADCRSIVSHYPVPWDDSYLEPLRNESVIQRVLNNLSHCHFQAMSNNTPFHSELFFQQRALVSIHRQPFGMARLLADRVADALPITLARDLLRTYRLMSER</sequence>
<feature type="compositionally biased region" description="Polar residues" evidence="1">
    <location>
        <begin position="72"/>
        <end position="83"/>
    </location>
</feature>
<evidence type="ECO:0000313" key="4">
    <source>
        <dbReference type="Proteomes" id="UP000693970"/>
    </source>
</evidence>
<evidence type="ECO:0000313" key="3">
    <source>
        <dbReference type="EMBL" id="KAG7348488.1"/>
    </source>
</evidence>
<feature type="region of interest" description="Disordered" evidence="1">
    <location>
        <begin position="65"/>
        <end position="90"/>
    </location>
</feature>
<dbReference type="PROSITE" id="PS50181">
    <property type="entry name" value="FBOX"/>
    <property type="match status" value="1"/>
</dbReference>
<dbReference type="Proteomes" id="UP000693970">
    <property type="component" value="Unassembled WGS sequence"/>
</dbReference>
<dbReference type="InterPro" id="IPR001810">
    <property type="entry name" value="F-box_dom"/>
</dbReference>
<reference evidence="3" key="1">
    <citation type="journal article" date="2021" name="Sci. Rep.">
        <title>Diploid genomic architecture of Nitzschia inconspicua, an elite biomass production diatom.</title>
        <authorList>
            <person name="Oliver A."/>
            <person name="Podell S."/>
            <person name="Pinowska A."/>
            <person name="Traller J.C."/>
            <person name="Smith S.R."/>
            <person name="McClure R."/>
            <person name="Beliaev A."/>
            <person name="Bohutskyi P."/>
            <person name="Hill E.A."/>
            <person name="Rabines A."/>
            <person name="Zheng H."/>
            <person name="Allen L.Z."/>
            <person name="Kuo A."/>
            <person name="Grigoriev I.V."/>
            <person name="Allen A.E."/>
            <person name="Hazlebeck D."/>
            <person name="Allen E.E."/>
        </authorList>
    </citation>
    <scope>NUCLEOTIDE SEQUENCE</scope>
    <source>
        <strain evidence="3">Hildebrandi</strain>
    </source>
</reference>
<reference evidence="3" key="2">
    <citation type="submission" date="2021-04" db="EMBL/GenBank/DDBJ databases">
        <authorList>
            <person name="Podell S."/>
        </authorList>
    </citation>
    <scope>NUCLEOTIDE SEQUENCE</scope>
    <source>
        <strain evidence="3">Hildebrandi</strain>
    </source>
</reference>
<feature type="compositionally biased region" description="Basic and acidic residues" evidence="1">
    <location>
        <begin position="252"/>
        <end position="263"/>
    </location>
</feature>
<feature type="region of interest" description="Disordered" evidence="1">
    <location>
        <begin position="241"/>
        <end position="263"/>
    </location>
</feature>
<feature type="domain" description="F-box" evidence="2">
    <location>
        <begin position="1"/>
        <end position="49"/>
    </location>
</feature>
<protein>
    <submittedName>
        <fullName evidence="3">Transglutaminase</fullName>
    </submittedName>
</protein>
<dbReference type="AlphaFoldDB" id="A0A9K3KR89"/>
<keyword evidence="4" id="KW-1185">Reference proteome</keyword>
<evidence type="ECO:0000259" key="2">
    <source>
        <dbReference type="PROSITE" id="PS50181"/>
    </source>
</evidence>
<organism evidence="3 4">
    <name type="scientific">Nitzschia inconspicua</name>
    <dbReference type="NCBI Taxonomy" id="303405"/>
    <lineage>
        <taxon>Eukaryota</taxon>
        <taxon>Sar</taxon>
        <taxon>Stramenopiles</taxon>
        <taxon>Ochrophyta</taxon>
        <taxon>Bacillariophyta</taxon>
        <taxon>Bacillariophyceae</taxon>
        <taxon>Bacillariophycidae</taxon>
        <taxon>Bacillariales</taxon>
        <taxon>Bacillariaceae</taxon>
        <taxon>Nitzschia</taxon>
    </lineage>
</organism>
<dbReference type="EMBL" id="JAGRRH010000020">
    <property type="protein sequence ID" value="KAG7348488.1"/>
    <property type="molecule type" value="Genomic_DNA"/>
</dbReference>
<accession>A0A9K3KR89</accession>
<gene>
    <name evidence="3" type="ORF">IV203_017193</name>
</gene>
<dbReference type="OrthoDB" id="28868at2759"/>
<dbReference type="Pfam" id="PF13369">
    <property type="entry name" value="Transglut_core2"/>
    <property type="match status" value="1"/>
</dbReference>
<comment type="caution">
    <text evidence="3">The sequence shown here is derived from an EMBL/GenBank/DDBJ whole genome shotgun (WGS) entry which is preliminary data.</text>
</comment>
<proteinExistence type="predicted"/>
<dbReference type="PANTHER" id="PTHR31350:SF21">
    <property type="entry name" value="F-BOX ONLY PROTEIN 21"/>
    <property type="match status" value="1"/>
</dbReference>
<dbReference type="InterPro" id="IPR032698">
    <property type="entry name" value="SirB1_N"/>
</dbReference>
<evidence type="ECO:0000256" key="1">
    <source>
        <dbReference type="SAM" id="MobiDB-lite"/>
    </source>
</evidence>
<dbReference type="PANTHER" id="PTHR31350">
    <property type="entry name" value="SI:DKEY-261L7.2"/>
    <property type="match status" value="1"/>
</dbReference>